<keyword evidence="3" id="KW-1185">Reference proteome</keyword>
<evidence type="ECO:0000256" key="1">
    <source>
        <dbReference type="SAM" id="Phobius"/>
    </source>
</evidence>
<gene>
    <name evidence="2" type="ORF">LDX50_03745</name>
</gene>
<dbReference type="InterPro" id="IPR045749">
    <property type="entry name" value="DUF6090"/>
</dbReference>
<reference evidence="2" key="1">
    <citation type="submission" date="2021-09" db="EMBL/GenBank/DDBJ databases">
        <title>Fulvivirga sp. isolated from coastal sediment.</title>
        <authorList>
            <person name="Yu H."/>
        </authorList>
    </citation>
    <scope>NUCLEOTIDE SEQUENCE</scope>
    <source>
        <strain evidence="2">1062</strain>
    </source>
</reference>
<dbReference type="AlphaFoldDB" id="A0A9X1HL21"/>
<sequence>MKFFRRIRFDLMGKNKKAKDAGPGLQAGRYLKYAIGEIILVVIGILIALSINNWNEQRKDRIQEQKILKQLAAEFRTNLAQLESKIQLRENIMQQSADVLRYIDLKQEVSIDTLFRKISVVLLAPTFDPIQNEELNSDKIQLIRNDSLRHFLSTWSSSIANLREQENEWVNLLNNYAIPLFIDLGISRNLNISFYEDPENMNYLLDKSRINQIRIPKSDNMPPVSEILNNKKIEGILSNAVLLNEGINWESEGYRNRIIEIIHLIESEIK</sequence>
<comment type="caution">
    <text evidence="2">The sequence shown here is derived from an EMBL/GenBank/DDBJ whole genome shotgun (WGS) entry which is preliminary data.</text>
</comment>
<proteinExistence type="predicted"/>
<feature type="transmembrane region" description="Helical" evidence="1">
    <location>
        <begin position="30"/>
        <end position="51"/>
    </location>
</feature>
<dbReference type="Pfam" id="PF19578">
    <property type="entry name" value="DUF6090"/>
    <property type="match status" value="1"/>
</dbReference>
<evidence type="ECO:0000313" key="2">
    <source>
        <dbReference type="EMBL" id="MCA6073965.1"/>
    </source>
</evidence>
<keyword evidence="1" id="KW-0472">Membrane</keyword>
<protein>
    <submittedName>
        <fullName evidence="2">Uncharacterized protein</fullName>
    </submittedName>
</protein>
<accession>A0A9X1HL21</accession>
<name>A0A9X1HL21_9BACT</name>
<evidence type="ECO:0000313" key="3">
    <source>
        <dbReference type="Proteomes" id="UP001139409"/>
    </source>
</evidence>
<keyword evidence="1" id="KW-0812">Transmembrane</keyword>
<organism evidence="2 3">
    <name type="scientific">Fulvivirga sedimenti</name>
    <dbReference type="NCBI Taxonomy" id="2879465"/>
    <lineage>
        <taxon>Bacteria</taxon>
        <taxon>Pseudomonadati</taxon>
        <taxon>Bacteroidota</taxon>
        <taxon>Cytophagia</taxon>
        <taxon>Cytophagales</taxon>
        <taxon>Fulvivirgaceae</taxon>
        <taxon>Fulvivirga</taxon>
    </lineage>
</organism>
<dbReference type="EMBL" id="JAIXNE010000001">
    <property type="protein sequence ID" value="MCA6073965.1"/>
    <property type="molecule type" value="Genomic_DNA"/>
</dbReference>
<dbReference type="RefSeq" id="WP_225697073.1">
    <property type="nucleotide sequence ID" value="NZ_JAIXNE010000001.1"/>
</dbReference>
<keyword evidence="1" id="KW-1133">Transmembrane helix</keyword>
<dbReference type="Proteomes" id="UP001139409">
    <property type="component" value="Unassembled WGS sequence"/>
</dbReference>